<reference evidence="1 2" key="1">
    <citation type="journal article" date="2014" name="Int. J. Syst. Evol. Microbiol.">
        <title>Nitrososphaera viennensis gen. nov., sp. nov., an aerobic and mesophilic, ammonia-oxidizing archaeon from soil and a member of the archaeal phylum Thaumarchaeota.</title>
        <authorList>
            <person name="Stieglmeier M."/>
            <person name="Klingl A."/>
            <person name="Alves R.J."/>
            <person name="Rittmann S.K."/>
            <person name="Melcher M."/>
            <person name="Leisch N."/>
            <person name="Schleper C."/>
        </authorList>
    </citation>
    <scope>NUCLEOTIDE SEQUENCE [LARGE SCALE GENOMIC DNA]</scope>
    <source>
        <strain evidence="1">EN76</strain>
    </source>
</reference>
<name>A0A060HKG8_9ARCH</name>
<accession>A0A060HKG8</accession>
<proteinExistence type="predicted"/>
<dbReference type="AlphaFoldDB" id="A0A060HKG8"/>
<organism evidence="1 2">
    <name type="scientific">Nitrososphaera viennensis EN76</name>
    <dbReference type="NCBI Taxonomy" id="926571"/>
    <lineage>
        <taxon>Archaea</taxon>
        <taxon>Nitrososphaerota</taxon>
        <taxon>Nitrososphaeria</taxon>
        <taxon>Nitrososphaerales</taxon>
        <taxon>Nitrososphaeraceae</taxon>
        <taxon>Nitrososphaera</taxon>
    </lineage>
</organism>
<dbReference type="Proteomes" id="UP000027093">
    <property type="component" value="Chromosome"/>
</dbReference>
<dbReference type="RefSeq" id="WP_075055653.1">
    <property type="nucleotide sequence ID" value="NZ_CP007536.1"/>
</dbReference>
<gene>
    <name evidence="1" type="ORF">NVIE_027320</name>
</gene>
<keyword evidence="2" id="KW-1185">Reference proteome</keyword>
<sequence length="303" mass="33551">MRVPALGMVLVPKAVRDYAAELPHPTGLVGCRATGEMSHTCCEYDIAVFGQGENRLEKVDGHVVELVHISRPRDHLVALKGMSIIRDSKEFYVSSALNGITEEKFKRALFASGRKALVSSLFCQQRFKLSREKQQPATGAMWLKMASYHLVAGTLAVFGARPMPLHELAQARQADLPADAADGVQVALECIGIERATRPAIARSTEAMLELKSKDYDRELVRAKIEHLLEKSMLADCYYYAGRVAAENLASRNDAFFRRYSKLVQLAMDLSGDEQQLEKLQKSLSLAAKRGLKTDATTTATFF</sequence>
<evidence type="ECO:0000313" key="2">
    <source>
        <dbReference type="Proteomes" id="UP000027093"/>
    </source>
</evidence>
<dbReference type="EMBL" id="CP007536">
    <property type="protein sequence ID" value="AIC17009.1"/>
    <property type="molecule type" value="Genomic_DNA"/>
</dbReference>
<dbReference type="GeneID" id="74947972"/>
<evidence type="ECO:0000313" key="1">
    <source>
        <dbReference type="EMBL" id="AIC17009.1"/>
    </source>
</evidence>
<protein>
    <submittedName>
        <fullName evidence="1">Uncharacterized protein</fullName>
    </submittedName>
</protein>
<dbReference type="KEGG" id="nvn:NVIE_027320"/>
<dbReference type="OrthoDB" id="10119at2157"/>
<dbReference type="STRING" id="926571.NVIE_027320"/>
<dbReference type="HOGENOM" id="CLU_951889_0_0_2"/>